<reference evidence="2 3" key="1">
    <citation type="submission" date="2019-07" db="EMBL/GenBank/DDBJ databases">
        <authorList>
            <person name="Park Y.J."/>
            <person name="Jeong S.E."/>
            <person name="Jung H.S."/>
        </authorList>
    </citation>
    <scope>NUCLEOTIDE SEQUENCE [LARGE SCALE GENOMIC DNA]</scope>
    <source>
        <strain evidence="3">P16(2019)</strain>
    </source>
</reference>
<protein>
    <submittedName>
        <fullName evidence="2">VOC family protein</fullName>
    </submittedName>
</protein>
<dbReference type="Proteomes" id="UP000318521">
    <property type="component" value="Unassembled WGS sequence"/>
</dbReference>
<accession>A0A553ZVI0</accession>
<name>A0A553ZVI0_9BACI</name>
<dbReference type="SUPFAM" id="SSF54593">
    <property type="entry name" value="Glyoxalase/Bleomycin resistance protein/Dihydroxybiphenyl dioxygenase"/>
    <property type="match status" value="2"/>
</dbReference>
<sequence length="285" mass="31821">MAIHSGTQLGRVKLRVSNLNQSVAFYKEIIGFTLIQIEHPVARLSVGSEVLLELEEVEGLVRLPQRSSAGLYHVAILLPDRASLARILLHFADKQIPIGQADHLVSEALYLSDPDGHGLEIYRDRSRDTWEVEANGDYKMASDPLDIQGLLQEAKGKPWDGLPEGTVIGHVHMHVSDLDETEAFYRDVIGFETVGDYQSWMQAKFMAAGRYHHHLGFNIWAGKGAPATPDHAAGMSYYTVKLVNNNERDQLILRLDSAGVSYSEDPDQLWVTDPSGMKIRFVCMK</sequence>
<dbReference type="Pfam" id="PF00903">
    <property type="entry name" value="Glyoxalase"/>
    <property type="match status" value="2"/>
</dbReference>
<comment type="caution">
    <text evidence="2">The sequence shown here is derived from an EMBL/GenBank/DDBJ whole genome shotgun (WGS) entry which is preliminary data.</text>
</comment>
<dbReference type="PANTHER" id="PTHR43279:SF1">
    <property type="entry name" value="CATECHOL-2,3-DIOXYGENASE"/>
    <property type="match status" value="1"/>
</dbReference>
<evidence type="ECO:0000259" key="1">
    <source>
        <dbReference type="PROSITE" id="PS51819"/>
    </source>
</evidence>
<dbReference type="RefSeq" id="WP_143849895.1">
    <property type="nucleotide sequence ID" value="NZ_VLXZ01000011.1"/>
</dbReference>
<proteinExistence type="predicted"/>
<dbReference type="OrthoDB" id="9792626at2"/>
<gene>
    <name evidence="2" type="ORF">FN960_16180</name>
</gene>
<dbReference type="InterPro" id="IPR037523">
    <property type="entry name" value="VOC_core"/>
</dbReference>
<dbReference type="InterPro" id="IPR004360">
    <property type="entry name" value="Glyas_Fos-R_dOase_dom"/>
</dbReference>
<dbReference type="EMBL" id="VLXZ01000011">
    <property type="protein sequence ID" value="TSB45469.1"/>
    <property type="molecule type" value="Genomic_DNA"/>
</dbReference>
<dbReference type="InterPro" id="IPR029068">
    <property type="entry name" value="Glyas_Bleomycin-R_OHBP_Dase"/>
</dbReference>
<feature type="domain" description="VOC" evidence="1">
    <location>
        <begin position="8"/>
        <end position="124"/>
    </location>
</feature>
<evidence type="ECO:0000313" key="3">
    <source>
        <dbReference type="Proteomes" id="UP000318521"/>
    </source>
</evidence>
<dbReference type="PANTHER" id="PTHR43279">
    <property type="entry name" value="CATECHOL-2,3-DIOXYGENASE"/>
    <property type="match status" value="1"/>
</dbReference>
<evidence type="ECO:0000313" key="2">
    <source>
        <dbReference type="EMBL" id="TSB45469.1"/>
    </source>
</evidence>
<dbReference type="CDD" id="cd16359">
    <property type="entry name" value="VOC_BsCatE_like_C"/>
    <property type="match status" value="1"/>
</dbReference>
<keyword evidence="3" id="KW-1185">Reference proteome</keyword>
<dbReference type="Gene3D" id="3.10.180.10">
    <property type="entry name" value="2,3-Dihydroxybiphenyl 1,2-Dioxygenase, domain 1"/>
    <property type="match status" value="2"/>
</dbReference>
<organism evidence="2 3">
    <name type="scientific">Alkalicoccobacillus porphyridii</name>
    <dbReference type="NCBI Taxonomy" id="2597270"/>
    <lineage>
        <taxon>Bacteria</taxon>
        <taxon>Bacillati</taxon>
        <taxon>Bacillota</taxon>
        <taxon>Bacilli</taxon>
        <taxon>Bacillales</taxon>
        <taxon>Bacillaceae</taxon>
        <taxon>Alkalicoccobacillus</taxon>
    </lineage>
</organism>
<feature type="domain" description="VOC" evidence="1">
    <location>
        <begin position="167"/>
        <end position="285"/>
    </location>
</feature>
<dbReference type="PROSITE" id="PS51819">
    <property type="entry name" value="VOC"/>
    <property type="match status" value="2"/>
</dbReference>
<dbReference type="AlphaFoldDB" id="A0A553ZVI0"/>